<feature type="region of interest" description="Disordered" evidence="1">
    <location>
        <begin position="1"/>
        <end position="27"/>
    </location>
</feature>
<organism evidence="3 4">
    <name type="scientific">Desulfobaculum xiamenense</name>
    <dbReference type="NCBI Taxonomy" id="995050"/>
    <lineage>
        <taxon>Bacteria</taxon>
        <taxon>Pseudomonadati</taxon>
        <taxon>Thermodesulfobacteriota</taxon>
        <taxon>Desulfovibrionia</taxon>
        <taxon>Desulfovibrionales</taxon>
        <taxon>Desulfovibrionaceae</taxon>
        <taxon>Desulfobaculum</taxon>
    </lineage>
</organism>
<evidence type="ECO:0000256" key="1">
    <source>
        <dbReference type="SAM" id="MobiDB-lite"/>
    </source>
</evidence>
<sequence length="397" mass="42117">MAEYPSSDHSQRPATVASVTPLPLSRDSRTMKQAATVARLSLRSVVVEGAPGLPLPQSLGLATRTAVARPDTGRGALAVASRYLWRLGAATYRATPPDAALYHLHAPYQFPAVYARARRTGAPIVYDAHDFYTAMERPDAAGMAERLVLHPLLARLEAACVRHCAALITVCDGLADLYRERYGREATVIRNCHDARLDVAPSTGIRDACDVGPDVFLVAVIGQAKAGRPTDAALAALTALPEHAHIALLGRGHEAIATAARMAGLAGRVHALPPVAPWEVVPFVCGANASLILYTPISQNYRFSLPNALFQSLAAGLPLLYPDLPEIRAVAEPRHCGLVIDPTDSAGIASALARIMDDAAHAASLREAATRAGHELSWAAEESRLSELYARLLGGSP</sequence>
<keyword evidence="3" id="KW-0808">Transferase</keyword>
<feature type="domain" description="Glycosyltransferase subfamily 4-like N-terminal" evidence="2">
    <location>
        <begin position="33"/>
        <end position="190"/>
    </location>
</feature>
<dbReference type="AlphaFoldDB" id="A0A846QPW8"/>
<accession>A0A846QPW8</accession>
<proteinExistence type="predicted"/>
<evidence type="ECO:0000313" key="4">
    <source>
        <dbReference type="Proteomes" id="UP000580856"/>
    </source>
</evidence>
<dbReference type="SUPFAM" id="SSF53756">
    <property type="entry name" value="UDP-Glycosyltransferase/glycogen phosphorylase"/>
    <property type="match status" value="1"/>
</dbReference>
<dbReference type="RefSeq" id="WP_167942316.1">
    <property type="nucleotide sequence ID" value="NZ_JAATJA010000004.1"/>
</dbReference>
<dbReference type="GO" id="GO:0016757">
    <property type="term" value="F:glycosyltransferase activity"/>
    <property type="evidence" value="ECO:0007669"/>
    <property type="project" value="UniProtKB-ARBA"/>
</dbReference>
<name>A0A846QPW8_9BACT</name>
<gene>
    <name evidence="3" type="ORF">GGQ74_002924</name>
</gene>
<dbReference type="Pfam" id="PF13579">
    <property type="entry name" value="Glyco_trans_4_4"/>
    <property type="match status" value="1"/>
</dbReference>
<dbReference type="EMBL" id="JAATJA010000004">
    <property type="protein sequence ID" value="NJB69227.1"/>
    <property type="molecule type" value="Genomic_DNA"/>
</dbReference>
<dbReference type="PANTHER" id="PTHR12526">
    <property type="entry name" value="GLYCOSYLTRANSFERASE"/>
    <property type="match status" value="1"/>
</dbReference>
<reference evidence="3 4" key="1">
    <citation type="submission" date="2020-03" db="EMBL/GenBank/DDBJ databases">
        <title>Genomic Encyclopedia of Type Strains, Phase IV (KMG-IV): sequencing the most valuable type-strain genomes for metagenomic binning, comparative biology and taxonomic classification.</title>
        <authorList>
            <person name="Goeker M."/>
        </authorList>
    </citation>
    <scope>NUCLEOTIDE SEQUENCE [LARGE SCALE GENOMIC DNA]</scope>
    <source>
        <strain evidence="3 4">DSM 24233</strain>
    </source>
</reference>
<keyword evidence="4" id="KW-1185">Reference proteome</keyword>
<evidence type="ECO:0000313" key="3">
    <source>
        <dbReference type="EMBL" id="NJB69227.1"/>
    </source>
</evidence>
<dbReference type="InterPro" id="IPR028098">
    <property type="entry name" value="Glyco_trans_4-like_N"/>
</dbReference>
<comment type="caution">
    <text evidence="3">The sequence shown here is derived from an EMBL/GenBank/DDBJ whole genome shotgun (WGS) entry which is preliminary data.</text>
</comment>
<dbReference type="PANTHER" id="PTHR12526:SF600">
    <property type="entry name" value="GLYCOSYL TRANSFERASE GROUP 1"/>
    <property type="match status" value="1"/>
</dbReference>
<protein>
    <submittedName>
        <fullName evidence="3">Glycosyltransferase involved in cell wall biosynthesis</fullName>
    </submittedName>
</protein>
<dbReference type="Proteomes" id="UP000580856">
    <property type="component" value="Unassembled WGS sequence"/>
</dbReference>
<dbReference type="Gene3D" id="3.40.50.2000">
    <property type="entry name" value="Glycogen Phosphorylase B"/>
    <property type="match status" value="2"/>
</dbReference>
<evidence type="ECO:0000259" key="2">
    <source>
        <dbReference type="Pfam" id="PF13579"/>
    </source>
</evidence>
<dbReference type="Pfam" id="PF13692">
    <property type="entry name" value="Glyco_trans_1_4"/>
    <property type="match status" value="1"/>
</dbReference>